<dbReference type="CDD" id="cd00077">
    <property type="entry name" value="HDc"/>
    <property type="match status" value="1"/>
</dbReference>
<dbReference type="InterPro" id="IPR006261">
    <property type="entry name" value="dGTPase"/>
</dbReference>
<dbReference type="InterPro" id="IPR023023">
    <property type="entry name" value="dNTPase_2"/>
</dbReference>
<dbReference type="Pfam" id="PF01966">
    <property type="entry name" value="HD"/>
    <property type="match status" value="1"/>
</dbReference>
<gene>
    <name evidence="3" type="ORF">METZ01_LOCUS99227</name>
</gene>
<proteinExistence type="inferred from homology"/>
<dbReference type="NCBIfam" id="NF002326">
    <property type="entry name" value="PRK01286.1-1"/>
    <property type="match status" value="1"/>
</dbReference>
<organism evidence="3">
    <name type="scientific">marine metagenome</name>
    <dbReference type="NCBI Taxonomy" id="408172"/>
    <lineage>
        <taxon>unclassified sequences</taxon>
        <taxon>metagenomes</taxon>
        <taxon>ecological metagenomes</taxon>
    </lineage>
</organism>
<evidence type="ECO:0000256" key="1">
    <source>
        <dbReference type="ARBA" id="ARBA00022801"/>
    </source>
</evidence>
<dbReference type="InterPro" id="IPR003607">
    <property type="entry name" value="HD/PDEase_dom"/>
</dbReference>
<dbReference type="SUPFAM" id="SSF109604">
    <property type="entry name" value="HD-domain/PDEase-like"/>
    <property type="match status" value="1"/>
</dbReference>
<dbReference type="GO" id="GO:0006203">
    <property type="term" value="P:dGTP catabolic process"/>
    <property type="evidence" value="ECO:0007669"/>
    <property type="project" value="TreeGrafter"/>
</dbReference>
<dbReference type="SMART" id="SM00471">
    <property type="entry name" value="HDc"/>
    <property type="match status" value="1"/>
</dbReference>
<dbReference type="InterPro" id="IPR026875">
    <property type="entry name" value="PHydrolase_assoc_dom"/>
</dbReference>
<dbReference type="AlphaFoldDB" id="A0A381W3B3"/>
<feature type="domain" description="HD" evidence="2">
    <location>
        <begin position="66"/>
        <end position="204"/>
    </location>
</feature>
<protein>
    <recommendedName>
        <fullName evidence="2">HD domain-containing protein</fullName>
    </recommendedName>
</protein>
<dbReference type="PANTHER" id="PTHR11373">
    <property type="entry name" value="DEOXYNUCLEOSIDE TRIPHOSPHATE TRIPHOSPHOHYDROLASE"/>
    <property type="match status" value="1"/>
</dbReference>
<dbReference type="PANTHER" id="PTHR11373:SF43">
    <property type="entry name" value="DEOXYGUANOSINETRIPHOSPHATE TRIPHOSPHOHYDROLASE-LIKE PROTEIN"/>
    <property type="match status" value="1"/>
</dbReference>
<dbReference type="PROSITE" id="PS51831">
    <property type="entry name" value="HD"/>
    <property type="match status" value="1"/>
</dbReference>
<name>A0A381W3B3_9ZZZZ</name>
<dbReference type="InterPro" id="IPR050135">
    <property type="entry name" value="dGTPase-like"/>
</dbReference>
<keyword evidence="1" id="KW-0378">Hydrolase</keyword>
<accession>A0A381W3B3</accession>
<dbReference type="HAMAP" id="MF_01212">
    <property type="entry name" value="dGTPase_type2"/>
    <property type="match status" value="1"/>
</dbReference>
<dbReference type="Gene3D" id="1.10.3210.10">
    <property type="entry name" value="Hypothetical protein af1432"/>
    <property type="match status" value="1"/>
</dbReference>
<sequence>MQSNSKKYLNLKISTSKGRLFKEKKSNLRTPFQRDRDRIIHSASFRRLKHKTQVFVNTEGDHYRTRLTHSMEVSQISRTIARALNLNEDLCETLSLAHDMGHTPFGHAGEDVLDDCMKNYGGFDHNIQTLRIVTVLEEKYYNFKGLNLTIEALDGLIKHNGPIYDTDRFNKILGLNTFKNKINFKKYPYLESQISSISDDIAYNNHDVEDGIRANLFSLHKILEIPFFNRLFIKHKKNIKKFRKELIISQIIRDSINHMVTDIIENSKRNINKYEIKSLNNIYSCNKPIICFSNKMKEADNQIKFFLNDKMYNNKYVLKKTNEGKKIIKSLFNKLNKNPKKYIRNDLLKTGIKERVIADFIAGMTDRFAINLNRNFK</sequence>
<evidence type="ECO:0000313" key="3">
    <source>
        <dbReference type="EMBL" id="SVA46373.1"/>
    </source>
</evidence>
<reference evidence="3" key="1">
    <citation type="submission" date="2018-05" db="EMBL/GenBank/DDBJ databases">
        <authorList>
            <person name="Lanie J.A."/>
            <person name="Ng W.-L."/>
            <person name="Kazmierczak K.M."/>
            <person name="Andrzejewski T.M."/>
            <person name="Davidsen T.M."/>
            <person name="Wayne K.J."/>
            <person name="Tettelin H."/>
            <person name="Glass J.I."/>
            <person name="Rusch D."/>
            <person name="Podicherti R."/>
            <person name="Tsui H.-C.T."/>
            <person name="Winkler M.E."/>
        </authorList>
    </citation>
    <scope>NUCLEOTIDE SEQUENCE</scope>
</reference>
<dbReference type="NCBIfam" id="TIGR01353">
    <property type="entry name" value="dGTP_triPase"/>
    <property type="match status" value="1"/>
</dbReference>
<dbReference type="InterPro" id="IPR006674">
    <property type="entry name" value="HD_domain"/>
</dbReference>
<dbReference type="EMBL" id="UINC01010424">
    <property type="protein sequence ID" value="SVA46373.1"/>
    <property type="molecule type" value="Genomic_DNA"/>
</dbReference>
<dbReference type="GO" id="GO:0008832">
    <property type="term" value="F:dGTPase activity"/>
    <property type="evidence" value="ECO:0007669"/>
    <property type="project" value="TreeGrafter"/>
</dbReference>
<evidence type="ECO:0000259" key="2">
    <source>
        <dbReference type="PROSITE" id="PS51831"/>
    </source>
</evidence>
<dbReference type="Pfam" id="PF13286">
    <property type="entry name" value="HD_assoc"/>
    <property type="match status" value="1"/>
</dbReference>